<keyword evidence="6" id="KW-0961">Cell wall biogenesis/degradation</keyword>
<name>A0A1V8RKN9_9HYPH</name>
<keyword evidence="5" id="KW-0573">Peptidoglycan synthesis</keyword>
<dbReference type="PANTHER" id="PTHR21581">
    <property type="entry name" value="D-ALANYL-D-ALANINE CARBOXYPEPTIDASE"/>
    <property type="match status" value="1"/>
</dbReference>
<dbReference type="Proteomes" id="UP000191905">
    <property type="component" value="Unassembled WGS sequence"/>
</dbReference>
<dbReference type="InterPro" id="IPR018044">
    <property type="entry name" value="Peptidase_S11"/>
</dbReference>
<dbReference type="STRING" id="1873176.BFN67_07425"/>
<feature type="active site" description="Proton acceptor" evidence="7">
    <location>
        <position position="73"/>
    </location>
</feature>
<evidence type="ECO:0000256" key="2">
    <source>
        <dbReference type="ARBA" id="ARBA00022729"/>
    </source>
</evidence>
<feature type="binding site" evidence="8">
    <location>
        <position position="232"/>
    </location>
    <ligand>
        <name>substrate</name>
    </ligand>
</feature>
<feature type="active site" evidence="7">
    <location>
        <position position="130"/>
    </location>
</feature>
<feature type="domain" description="Peptidase S11 D-alanyl-D-alanine carboxypeptidase A N-terminal" evidence="10">
    <location>
        <begin position="44"/>
        <end position="262"/>
    </location>
</feature>
<dbReference type="GO" id="GO:0009002">
    <property type="term" value="F:serine-type D-Ala-D-Ala carboxypeptidase activity"/>
    <property type="evidence" value="ECO:0007669"/>
    <property type="project" value="InterPro"/>
</dbReference>
<evidence type="ECO:0000256" key="1">
    <source>
        <dbReference type="ARBA" id="ARBA00007164"/>
    </source>
</evidence>
<dbReference type="GO" id="GO:0071555">
    <property type="term" value="P:cell wall organization"/>
    <property type="evidence" value="ECO:0007669"/>
    <property type="project" value="UniProtKB-KW"/>
</dbReference>
<evidence type="ECO:0000313" key="12">
    <source>
        <dbReference type="Proteomes" id="UP000191905"/>
    </source>
</evidence>
<keyword evidence="3" id="KW-0378">Hydrolase</keyword>
<dbReference type="Gene3D" id="3.40.710.10">
    <property type="entry name" value="DD-peptidase/beta-lactamase superfamily"/>
    <property type="match status" value="1"/>
</dbReference>
<evidence type="ECO:0000256" key="5">
    <source>
        <dbReference type="ARBA" id="ARBA00022984"/>
    </source>
</evidence>
<evidence type="ECO:0000256" key="8">
    <source>
        <dbReference type="PIRSR" id="PIRSR618044-2"/>
    </source>
</evidence>
<evidence type="ECO:0000259" key="10">
    <source>
        <dbReference type="Pfam" id="PF00768"/>
    </source>
</evidence>
<dbReference type="AlphaFoldDB" id="A0A1V8RKN9"/>
<evidence type="ECO:0000256" key="6">
    <source>
        <dbReference type="ARBA" id="ARBA00023316"/>
    </source>
</evidence>
<dbReference type="SUPFAM" id="SSF56601">
    <property type="entry name" value="beta-lactamase/transpeptidase-like"/>
    <property type="match status" value="1"/>
</dbReference>
<keyword evidence="12" id="KW-1185">Reference proteome</keyword>
<dbReference type="GO" id="GO:0008360">
    <property type="term" value="P:regulation of cell shape"/>
    <property type="evidence" value="ECO:0007669"/>
    <property type="project" value="UniProtKB-KW"/>
</dbReference>
<comment type="caution">
    <text evidence="11">The sequence shown here is derived from an EMBL/GenBank/DDBJ whole genome shotgun (WGS) entry which is preliminary data.</text>
</comment>
<comment type="similarity">
    <text evidence="1 9">Belongs to the peptidase S11 family.</text>
</comment>
<dbReference type="GO" id="GO:0006508">
    <property type="term" value="P:proteolysis"/>
    <property type="evidence" value="ECO:0007669"/>
    <property type="project" value="InterPro"/>
</dbReference>
<keyword evidence="4" id="KW-0133">Cell shape</keyword>
<dbReference type="GO" id="GO:0009252">
    <property type="term" value="P:peptidoglycan biosynthetic process"/>
    <property type="evidence" value="ECO:0007669"/>
    <property type="project" value="UniProtKB-KW"/>
</dbReference>
<dbReference type="Pfam" id="PF00768">
    <property type="entry name" value="Peptidase_S11"/>
    <property type="match status" value="1"/>
</dbReference>
<evidence type="ECO:0000256" key="7">
    <source>
        <dbReference type="PIRSR" id="PIRSR618044-1"/>
    </source>
</evidence>
<gene>
    <name evidence="11" type="ORF">BFN67_07425</name>
</gene>
<dbReference type="PRINTS" id="PR00725">
    <property type="entry name" value="DADACBPTASE1"/>
</dbReference>
<dbReference type="InterPro" id="IPR012338">
    <property type="entry name" value="Beta-lactam/transpept-like"/>
</dbReference>
<feature type="active site" description="Acyl-ester intermediate" evidence="7">
    <location>
        <position position="70"/>
    </location>
</feature>
<proteinExistence type="inferred from homology"/>
<evidence type="ECO:0000256" key="3">
    <source>
        <dbReference type="ARBA" id="ARBA00022801"/>
    </source>
</evidence>
<protein>
    <submittedName>
        <fullName evidence="11">Penicillin-binding protein</fullName>
    </submittedName>
</protein>
<dbReference type="EMBL" id="MDET01000056">
    <property type="protein sequence ID" value="OQM73792.1"/>
    <property type="molecule type" value="Genomic_DNA"/>
</dbReference>
<accession>A0A1V8RKN9</accession>
<sequence length="296" mass="32025">MSPHLLSSSFKLLVVAALIVFVTGCTTTTSPEAVLTVPAAPQKYAAIVVDAHTGQQLFAENATAERYPASLTKMMTLYLLFEALQQGRVTRTTPIPVSAHAASQPPTKLYFKPGQTIDVDTAIHALTVKSANDVAVAVAEYLGGSEENFAARMTAKGRQIGMRNTVFRNASGLPDPAQHTTARDMALLGMALRKHFPQYYSYFSATEFVFRGKRIRGHNRMLKKVAGVDGIKTGYTRASGFNIATSYNAGGRSLVLVVMGADSSRKREAHCQALLQRVLGKSLDDTRLVYADQPAL</sequence>
<evidence type="ECO:0000256" key="4">
    <source>
        <dbReference type="ARBA" id="ARBA00022960"/>
    </source>
</evidence>
<evidence type="ECO:0000256" key="9">
    <source>
        <dbReference type="RuleBase" id="RU004016"/>
    </source>
</evidence>
<dbReference type="InterPro" id="IPR001967">
    <property type="entry name" value="Peptidase_S11_N"/>
</dbReference>
<organism evidence="11 12">
    <name type="scientific">Manganibacter manganicus</name>
    <dbReference type="NCBI Taxonomy" id="1873176"/>
    <lineage>
        <taxon>Bacteria</taxon>
        <taxon>Pseudomonadati</taxon>
        <taxon>Pseudomonadota</taxon>
        <taxon>Alphaproteobacteria</taxon>
        <taxon>Hyphomicrobiales</taxon>
        <taxon>Phyllobacteriaceae</taxon>
        <taxon>Manganibacter</taxon>
    </lineage>
</organism>
<keyword evidence="2" id="KW-0732">Signal</keyword>
<evidence type="ECO:0000313" key="11">
    <source>
        <dbReference type="EMBL" id="OQM73792.1"/>
    </source>
</evidence>
<dbReference type="OrthoDB" id="9795979at2"/>
<dbReference type="PANTHER" id="PTHR21581:SF6">
    <property type="entry name" value="TRAFFICKING PROTEIN PARTICLE COMPLEX SUBUNIT 12"/>
    <property type="match status" value="1"/>
</dbReference>
<reference evidence="11 12" key="1">
    <citation type="journal article" date="2016" name="Int. J. Syst. Evol. Microbiol.">
        <title>Pseudaminobacter manganicus sp. nov., isolated from sludge of a manganese mine.</title>
        <authorList>
            <person name="Li J."/>
            <person name="Huang J."/>
            <person name="Liao S."/>
            <person name="Wang G."/>
        </authorList>
    </citation>
    <scope>NUCLEOTIDE SEQUENCE [LARGE SCALE GENOMIC DNA]</scope>
    <source>
        <strain evidence="11 12">JH-7</strain>
    </source>
</reference>